<proteinExistence type="predicted"/>
<accession>A0A9P4XZ66</accession>
<dbReference type="InterPro" id="IPR038883">
    <property type="entry name" value="AN11006-like"/>
</dbReference>
<evidence type="ECO:0000313" key="2">
    <source>
        <dbReference type="Proteomes" id="UP000803844"/>
    </source>
</evidence>
<dbReference type="PANTHER" id="PTHR42085:SF6">
    <property type="entry name" value="F-BOX DOMAIN-CONTAINING PROTEIN"/>
    <property type="match status" value="1"/>
</dbReference>
<dbReference type="AlphaFoldDB" id="A0A9P4XZ66"/>
<dbReference type="PANTHER" id="PTHR42085">
    <property type="entry name" value="F-BOX DOMAIN-CONTAINING PROTEIN"/>
    <property type="match status" value="1"/>
</dbReference>
<name>A0A9P4XZ66_CRYP1</name>
<dbReference type="Proteomes" id="UP000803844">
    <property type="component" value="Unassembled WGS sequence"/>
</dbReference>
<sequence>MAHQSSQPQEPPQLHSQPGILRLTQPLRIRIYYFLGLHGPTERSVDLNGHKHVGPHPSGVHGLLLSCRILYEEASNLLYRTHRFHIRYSDQQSLQPLRNLRTSSLAALSHLQVILSGTSCHESEGWECYRHCCNRDPQFCGMDAQHDTPAAGDPDPRLADWDLIASHLASGIRPGILELAIICDFVPTDAGIQAATEMTRSLLRLPRLRHCSVRLARYPHGQLQQLANDAVLRACHGIPPSLTSLPSSVNPVQGPASGSPSLFLSLPRELRFRILEYSDLITPWAQVTWSPQHGGFLSSQTYCDNLEGMGLICPPSRHHGCQFSKCWTRYYGPSPGCFCRLQHSAKSSTVACQCWAPPKALFLVCRTLYKEAQAVFYSGNRFVVHDWTSDPPWKREIDWDLVDGPKDEYPHACFGASRFLKEVVPEDCLHHLRFLEFVFPPYDYNVWPGKDHSALQDWKDTIAWAKDKINVEGLTIRFITNEPSDWEQPRSWIEMSKPQALQIMKASSSILLTLPALGELRRFYARLVSPWIMTGGFHDTRVAISYVEKRLKERAERSIMGERYDAMYASGKEPEESVWHHRYKRNL</sequence>
<gene>
    <name evidence="1" type="ORF">M406DRAFT_261903</name>
</gene>
<evidence type="ECO:0008006" key="3">
    <source>
        <dbReference type="Google" id="ProtNLM"/>
    </source>
</evidence>
<evidence type="ECO:0000313" key="1">
    <source>
        <dbReference type="EMBL" id="KAF3763465.1"/>
    </source>
</evidence>
<organism evidence="1 2">
    <name type="scientific">Cryphonectria parasitica (strain ATCC 38755 / EP155)</name>
    <dbReference type="NCBI Taxonomy" id="660469"/>
    <lineage>
        <taxon>Eukaryota</taxon>
        <taxon>Fungi</taxon>
        <taxon>Dikarya</taxon>
        <taxon>Ascomycota</taxon>
        <taxon>Pezizomycotina</taxon>
        <taxon>Sordariomycetes</taxon>
        <taxon>Sordariomycetidae</taxon>
        <taxon>Diaporthales</taxon>
        <taxon>Cryphonectriaceae</taxon>
        <taxon>Cryphonectria-Endothia species complex</taxon>
        <taxon>Cryphonectria</taxon>
    </lineage>
</organism>
<dbReference type="GeneID" id="63834606"/>
<reference evidence="1" key="1">
    <citation type="journal article" date="2020" name="Phytopathology">
        <title>Genome sequence of the chestnut blight fungus Cryphonectria parasitica EP155: A fundamental resource for an archetypical invasive plant pathogen.</title>
        <authorList>
            <person name="Crouch J.A."/>
            <person name="Dawe A."/>
            <person name="Aerts A."/>
            <person name="Barry K."/>
            <person name="Churchill A.C.L."/>
            <person name="Grimwood J."/>
            <person name="Hillman B."/>
            <person name="Milgroom M.G."/>
            <person name="Pangilinan J."/>
            <person name="Smith M."/>
            <person name="Salamov A."/>
            <person name="Schmutz J."/>
            <person name="Yadav J."/>
            <person name="Grigoriev I.V."/>
            <person name="Nuss D."/>
        </authorList>
    </citation>
    <scope>NUCLEOTIDE SEQUENCE</scope>
    <source>
        <strain evidence="1">EP155</strain>
    </source>
</reference>
<dbReference type="OrthoDB" id="2099276at2759"/>
<dbReference type="EMBL" id="MU032349">
    <property type="protein sequence ID" value="KAF3763465.1"/>
    <property type="molecule type" value="Genomic_DNA"/>
</dbReference>
<dbReference type="RefSeq" id="XP_040774426.1">
    <property type="nucleotide sequence ID" value="XM_040917477.1"/>
</dbReference>
<keyword evidence="2" id="KW-1185">Reference proteome</keyword>
<comment type="caution">
    <text evidence="1">The sequence shown here is derived from an EMBL/GenBank/DDBJ whole genome shotgun (WGS) entry which is preliminary data.</text>
</comment>
<protein>
    <recommendedName>
        <fullName evidence="3">F-box domain-containing protein</fullName>
    </recommendedName>
</protein>